<evidence type="ECO:0000256" key="1">
    <source>
        <dbReference type="SAM" id="MobiDB-lite"/>
    </source>
</evidence>
<comment type="caution">
    <text evidence="2">The sequence shown here is derived from an EMBL/GenBank/DDBJ whole genome shotgun (WGS) entry which is preliminary data.</text>
</comment>
<organism evidence="2 3">
    <name type="scientific">Diploscapter pachys</name>
    <dbReference type="NCBI Taxonomy" id="2018661"/>
    <lineage>
        <taxon>Eukaryota</taxon>
        <taxon>Metazoa</taxon>
        <taxon>Ecdysozoa</taxon>
        <taxon>Nematoda</taxon>
        <taxon>Chromadorea</taxon>
        <taxon>Rhabditida</taxon>
        <taxon>Rhabditina</taxon>
        <taxon>Rhabditomorpha</taxon>
        <taxon>Rhabditoidea</taxon>
        <taxon>Rhabditidae</taxon>
        <taxon>Diploscapter</taxon>
    </lineage>
</organism>
<protein>
    <submittedName>
        <fullName evidence="2">Uncharacterized protein</fullName>
    </submittedName>
</protein>
<keyword evidence="3" id="KW-1185">Reference proteome</keyword>
<proteinExistence type="predicted"/>
<dbReference type="EMBL" id="LIAE01006975">
    <property type="protein sequence ID" value="PAV83249.1"/>
    <property type="molecule type" value="Genomic_DNA"/>
</dbReference>
<dbReference type="AlphaFoldDB" id="A0A2A2LAN0"/>
<reference evidence="2 3" key="1">
    <citation type="journal article" date="2017" name="Curr. Biol.">
        <title>Genome architecture and evolution of a unichromosomal asexual nematode.</title>
        <authorList>
            <person name="Fradin H."/>
            <person name="Zegar C."/>
            <person name="Gutwein M."/>
            <person name="Lucas J."/>
            <person name="Kovtun M."/>
            <person name="Corcoran D."/>
            <person name="Baugh L.R."/>
            <person name="Kiontke K."/>
            <person name="Gunsalus K."/>
            <person name="Fitch D.H."/>
            <person name="Piano F."/>
        </authorList>
    </citation>
    <scope>NUCLEOTIDE SEQUENCE [LARGE SCALE GENOMIC DNA]</scope>
    <source>
        <strain evidence="2">PF1309</strain>
    </source>
</reference>
<accession>A0A2A2LAN0</accession>
<feature type="region of interest" description="Disordered" evidence="1">
    <location>
        <begin position="1"/>
        <end position="82"/>
    </location>
</feature>
<feature type="compositionally biased region" description="Basic residues" evidence="1">
    <location>
        <begin position="34"/>
        <end position="50"/>
    </location>
</feature>
<gene>
    <name evidence="2" type="ORF">WR25_04912</name>
</gene>
<evidence type="ECO:0000313" key="3">
    <source>
        <dbReference type="Proteomes" id="UP000218231"/>
    </source>
</evidence>
<name>A0A2A2LAN0_9BILA</name>
<feature type="compositionally biased region" description="Basic and acidic residues" evidence="1">
    <location>
        <begin position="71"/>
        <end position="82"/>
    </location>
</feature>
<feature type="compositionally biased region" description="Polar residues" evidence="1">
    <location>
        <begin position="1"/>
        <end position="28"/>
    </location>
</feature>
<sequence length="140" mass="15884">MANNSTMQGGNYATNCFFPVSSNSADQSNENKKGKSKLSGKKKERMKTKGRATTVENSESPNPFDLKCFFHPRDTDPLPRPAEQKENFRIFAEEATKAGIDKLLDQFNRNVQIYKTRSKKHIAYEANKSKNRYNGELAVD</sequence>
<dbReference type="Proteomes" id="UP000218231">
    <property type="component" value="Unassembled WGS sequence"/>
</dbReference>
<evidence type="ECO:0000313" key="2">
    <source>
        <dbReference type="EMBL" id="PAV83249.1"/>
    </source>
</evidence>